<dbReference type="PATRIC" id="fig|1434109.4.peg.2626"/>
<evidence type="ECO:0000313" key="3">
    <source>
        <dbReference type="Proteomes" id="UP000033038"/>
    </source>
</evidence>
<dbReference type="RefSeq" id="WP_011307628.1">
    <property type="nucleotide sequence ID" value="NZ_CP009526.1"/>
</dbReference>
<feature type="region of interest" description="Disordered" evidence="1">
    <location>
        <begin position="164"/>
        <end position="194"/>
    </location>
</feature>
<dbReference type="HOGENOM" id="CLU_1145219_0_0_2"/>
<feature type="compositionally biased region" description="Polar residues" evidence="1">
    <location>
        <begin position="164"/>
        <end position="175"/>
    </location>
</feature>
<proteinExistence type="predicted"/>
<dbReference type="Proteomes" id="UP000033038">
    <property type="component" value="Chromosome"/>
</dbReference>
<sequence length="242" mass="27285">MKYRIVFIGLFVFLCLLVPLTLANTNTDQSTQELNSQLQKAVENYNSVVSDKSSSWDDVKKSTDNIDSIVDQINKLEMDVDFKQTSEVHINSNNVTLPACISAEITPHMLSQSYHFSCNNSTLLAEVWNTNITVAEYMDKVYPGSLEKLPKDTVARLKKTPKTWSTNVETNDNRTSSSVSSNNGGSQSTINGTRTDYECDHHVYERISDDAYYYAYTKMVLPTPYTKVPEIDVDADLYKDNG</sequence>
<reference evidence="2 3" key="1">
    <citation type="submission" date="2014-07" db="EMBL/GenBank/DDBJ databases">
        <title>Methanogenic archaea and the global carbon cycle.</title>
        <authorList>
            <person name="Henriksen J.R."/>
            <person name="Luke J."/>
            <person name="Reinhart S."/>
            <person name="Benedict M.N."/>
            <person name="Youngblut N.D."/>
            <person name="Metcalf M.E."/>
            <person name="Whitaker R.J."/>
            <person name="Metcalf W.W."/>
        </authorList>
    </citation>
    <scope>NUCLEOTIDE SEQUENCE [LARGE SCALE GENOMIC DNA]</scope>
    <source>
        <strain evidence="2 3">Wiesmoor</strain>
    </source>
</reference>
<gene>
    <name evidence="2" type="ORF">MSBRW_2044</name>
</gene>
<feature type="compositionally biased region" description="Low complexity" evidence="1">
    <location>
        <begin position="176"/>
        <end position="188"/>
    </location>
</feature>
<dbReference type="GeneID" id="24823564"/>
<dbReference type="AlphaFoldDB" id="A0A0E3QM17"/>
<evidence type="ECO:0000313" key="2">
    <source>
        <dbReference type="EMBL" id="AKB51297.1"/>
    </source>
</evidence>
<dbReference type="EMBL" id="CP009526">
    <property type="protein sequence ID" value="AKB51297.1"/>
    <property type="molecule type" value="Genomic_DNA"/>
</dbReference>
<dbReference type="KEGG" id="mbw:MSBRW_2044"/>
<evidence type="ECO:0000256" key="1">
    <source>
        <dbReference type="SAM" id="MobiDB-lite"/>
    </source>
</evidence>
<name>A0A0E3QM17_METBA</name>
<organism evidence="2 3">
    <name type="scientific">Methanosarcina barkeri str. Wiesmoor</name>
    <dbReference type="NCBI Taxonomy" id="1434109"/>
    <lineage>
        <taxon>Archaea</taxon>
        <taxon>Methanobacteriati</taxon>
        <taxon>Methanobacteriota</taxon>
        <taxon>Stenosarchaea group</taxon>
        <taxon>Methanomicrobia</taxon>
        <taxon>Methanosarcinales</taxon>
        <taxon>Methanosarcinaceae</taxon>
        <taxon>Methanosarcina</taxon>
    </lineage>
</organism>
<protein>
    <submittedName>
        <fullName evidence="2">Uncharacterized protein</fullName>
    </submittedName>
</protein>
<accession>A0A0E3QM17</accession>